<feature type="compositionally biased region" description="Basic and acidic residues" evidence="1">
    <location>
        <begin position="153"/>
        <end position="162"/>
    </location>
</feature>
<comment type="caution">
    <text evidence="2">The sequence shown here is derived from an EMBL/GenBank/DDBJ whole genome shotgun (WGS) entry which is preliminary data.</text>
</comment>
<accession>A0ABQ8KY11</accession>
<evidence type="ECO:0000313" key="2">
    <source>
        <dbReference type="EMBL" id="KAH9844096.1"/>
    </source>
</evidence>
<protein>
    <submittedName>
        <fullName evidence="2">Uncharacterized protein</fullName>
    </submittedName>
</protein>
<feature type="compositionally biased region" description="Low complexity" evidence="1">
    <location>
        <begin position="281"/>
        <end position="296"/>
    </location>
</feature>
<feature type="compositionally biased region" description="Polar residues" evidence="1">
    <location>
        <begin position="180"/>
        <end position="190"/>
    </location>
</feature>
<evidence type="ECO:0000313" key="3">
    <source>
        <dbReference type="Proteomes" id="UP000814176"/>
    </source>
</evidence>
<proteinExistence type="predicted"/>
<evidence type="ECO:0000256" key="1">
    <source>
        <dbReference type="SAM" id="MobiDB-lite"/>
    </source>
</evidence>
<keyword evidence="3" id="KW-1185">Reference proteome</keyword>
<dbReference type="Pfam" id="PF11595">
    <property type="entry name" value="DUF3245"/>
    <property type="match status" value="1"/>
</dbReference>
<name>A0ABQ8KY11_9APHY</name>
<organism evidence="2 3">
    <name type="scientific">Rhodofomes roseus</name>
    <dbReference type="NCBI Taxonomy" id="34475"/>
    <lineage>
        <taxon>Eukaryota</taxon>
        <taxon>Fungi</taxon>
        <taxon>Dikarya</taxon>
        <taxon>Basidiomycota</taxon>
        <taxon>Agaricomycotina</taxon>
        <taxon>Agaricomycetes</taxon>
        <taxon>Polyporales</taxon>
        <taxon>Rhodofomes</taxon>
    </lineage>
</organism>
<dbReference type="RefSeq" id="XP_047784906.1">
    <property type="nucleotide sequence ID" value="XM_047921314.1"/>
</dbReference>
<gene>
    <name evidence="2" type="ORF">C8Q71DRAFT_719700</name>
</gene>
<feature type="compositionally biased region" description="Basic residues" evidence="1">
    <location>
        <begin position="192"/>
        <end position="201"/>
    </location>
</feature>
<feature type="compositionally biased region" description="Basic residues" evidence="1">
    <location>
        <begin position="315"/>
        <end position="328"/>
    </location>
</feature>
<feature type="compositionally biased region" description="Basic and acidic residues" evidence="1">
    <location>
        <begin position="44"/>
        <end position="56"/>
    </location>
</feature>
<dbReference type="GeneID" id="72002046"/>
<sequence length="346" mass="37269">MAEDEDIGLETLQAQVDMSLAFTQNLVSSWLKPTEGKLPSSKSRGNEEKDLAEYMRRPPRLGVGAAVPESTSLLSRDSARLKSKLTASAGKKRAREEDVPAATLPSDDEEESRASVIKKKAKVDPFAPKDKGKRRVLDTPKALNEHPSFQRLNGDRDGDKDTNAATTVPPETPFREGQGEHNSGTPTAPLSSKKKKKKKDRHSVSQLVIERPKLPHNTQSSEQPTALTHDSAADTPGSLGTSSKPVPPAERAKSLPSSPTRPPMSHKGRLSPSPTAPPPTSTTSSPSKSAHTPKTPLLNLLGPPQEAEATPASPSKKKRRRKKKKKKAVAQEEQVPVEEGDSDGSE</sequence>
<feature type="compositionally biased region" description="Polar residues" evidence="1">
    <location>
        <begin position="216"/>
        <end position="228"/>
    </location>
</feature>
<dbReference type="Proteomes" id="UP000814176">
    <property type="component" value="Unassembled WGS sequence"/>
</dbReference>
<dbReference type="InterPro" id="IPR021641">
    <property type="entry name" value="DUF3245"/>
</dbReference>
<feature type="region of interest" description="Disordered" evidence="1">
    <location>
        <begin position="32"/>
        <end position="346"/>
    </location>
</feature>
<feature type="compositionally biased region" description="Acidic residues" evidence="1">
    <location>
        <begin position="335"/>
        <end position="346"/>
    </location>
</feature>
<reference evidence="2 3" key="1">
    <citation type="journal article" date="2021" name="Environ. Microbiol.">
        <title>Gene family expansions and transcriptome signatures uncover fungal adaptations to wood decay.</title>
        <authorList>
            <person name="Hage H."/>
            <person name="Miyauchi S."/>
            <person name="Viragh M."/>
            <person name="Drula E."/>
            <person name="Min B."/>
            <person name="Chaduli D."/>
            <person name="Navarro D."/>
            <person name="Favel A."/>
            <person name="Norest M."/>
            <person name="Lesage-Meessen L."/>
            <person name="Balint B."/>
            <person name="Merenyi Z."/>
            <person name="de Eugenio L."/>
            <person name="Morin E."/>
            <person name="Martinez A.T."/>
            <person name="Baldrian P."/>
            <person name="Stursova M."/>
            <person name="Martinez M.J."/>
            <person name="Novotny C."/>
            <person name="Magnuson J.K."/>
            <person name="Spatafora J.W."/>
            <person name="Maurice S."/>
            <person name="Pangilinan J."/>
            <person name="Andreopoulos W."/>
            <person name="LaButti K."/>
            <person name="Hundley H."/>
            <person name="Na H."/>
            <person name="Kuo A."/>
            <person name="Barry K."/>
            <person name="Lipzen A."/>
            <person name="Henrissat B."/>
            <person name="Riley R."/>
            <person name="Ahrendt S."/>
            <person name="Nagy L.G."/>
            <person name="Grigoriev I.V."/>
            <person name="Martin F."/>
            <person name="Rosso M.N."/>
        </authorList>
    </citation>
    <scope>NUCLEOTIDE SEQUENCE [LARGE SCALE GENOMIC DNA]</scope>
    <source>
        <strain evidence="2 3">CIRM-BRFM 1785</strain>
    </source>
</reference>
<dbReference type="EMBL" id="JADCUA010000001">
    <property type="protein sequence ID" value="KAH9844096.1"/>
    <property type="molecule type" value="Genomic_DNA"/>
</dbReference>
<feature type="compositionally biased region" description="Basic and acidic residues" evidence="1">
    <location>
        <begin position="127"/>
        <end position="138"/>
    </location>
</feature>